<dbReference type="Proteomes" id="UP001472866">
    <property type="component" value="Chromosome 09"/>
</dbReference>
<dbReference type="AlphaFoldDB" id="A0AAX4PFL5"/>
<feature type="compositionally biased region" description="Basic and acidic residues" evidence="4">
    <location>
        <begin position="24"/>
        <end position="33"/>
    </location>
</feature>
<evidence type="ECO:0000256" key="3">
    <source>
        <dbReference type="ARBA" id="ARBA00022837"/>
    </source>
</evidence>
<dbReference type="Gene3D" id="1.10.238.10">
    <property type="entry name" value="EF-hand"/>
    <property type="match status" value="1"/>
</dbReference>
<accession>A0AAX4PFL5</accession>
<dbReference type="PROSITE" id="PS00018">
    <property type="entry name" value="EF_HAND_1"/>
    <property type="match status" value="2"/>
</dbReference>
<evidence type="ECO:0000313" key="6">
    <source>
        <dbReference type="EMBL" id="WZN64430.1"/>
    </source>
</evidence>
<organism evidence="6 7">
    <name type="scientific">Chloropicon roscoffensis</name>
    <dbReference type="NCBI Taxonomy" id="1461544"/>
    <lineage>
        <taxon>Eukaryota</taxon>
        <taxon>Viridiplantae</taxon>
        <taxon>Chlorophyta</taxon>
        <taxon>Chloropicophyceae</taxon>
        <taxon>Chloropicales</taxon>
        <taxon>Chloropicaceae</taxon>
        <taxon>Chloropicon</taxon>
    </lineage>
</organism>
<evidence type="ECO:0000259" key="5">
    <source>
        <dbReference type="PROSITE" id="PS50222"/>
    </source>
</evidence>
<gene>
    <name evidence="6" type="ORF">HKI87_09g59860</name>
</gene>
<keyword evidence="2" id="KW-0677">Repeat</keyword>
<sequence length="183" mass="20513">MGPCFGDSGTSRSRRLRRLKSRRIASDPKESGLEHERTFLGLLKNGETEVGIPALAKTPSFRSNPFSERIFQLFATSEEANRMSLPEYKAAVKELMDDSSQRKVELAFRAYDVDGDGFVSQGDLCHWLRKLGGSHSPRQNTKQAQMVAKSTVEKYDEDGDGKLSLEEFKPLMCSYALSDHFGL</sequence>
<feature type="domain" description="EF-hand" evidence="5">
    <location>
        <begin position="143"/>
        <end position="178"/>
    </location>
</feature>
<dbReference type="InterPro" id="IPR011992">
    <property type="entry name" value="EF-hand-dom_pair"/>
</dbReference>
<evidence type="ECO:0000256" key="1">
    <source>
        <dbReference type="ARBA" id="ARBA00022723"/>
    </source>
</evidence>
<proteinExistence type="predicted"/>
<evidence type="ECO:0000256" key="4">
    <source>
        <dbReference type="SAM" id="MobiDB-lite"/>
    </source>
</evidence>
<evidence type="ECO:0000256" key="2">
    <source>
        <dbReference type="ARBA" id="ARBA00022737"/>
    </source>
</evidence>
<dbReference type="SMART" id="SM00054">
    <property type="entry name" value="EFh"/>
    <property type="match status" value="2"/>
</dbReference>
<protein>
    <submittedName>
        <fullName evidence="6">Calcineurin regulatory subunit B</fullName>
    </submittedName>
</protein>
<dbReference type="SUPFAM" id="SSF47473">
    <property type="entry name" value="EF-hand"/>
    <property type="match status" value="1"/>
</dbReference>
<dbReference type="InterPro" id="IPR002048">
    <property type="entry name" value="EF_hand_dom"/>
</dbReference>
<keyword evidence="7" id="KW-1185">Reference proteome</keyword>
<feature type="compositionally biased region" description="Basic residues" evidence="4">
    <location>
        <begin position="12"/>
        <end position="23"/>
    </location>
</feature>
<feature type="domain" description="EF-hand" evidence="5">
    <location>
        <begin position="99"/>
        <end position="134"/>
    </location>
</feature>
<dbReference type="GO" id="GO:0005509">
    <property type="term" value="F:calcium ion binding"/>
    <property type="evidence" value="ECO:0007669"/>
    <property type="project" value="InterPro"/>
</dbReference>
<name>A0AAX4PFL5_9CHLO</name>
<dbReference type="CDD" id="cd00051">
    <property type="entry name" value="EFh"/>
    <property type="match status" value="1"/>
</dbReference>
<keyword evidence="3" id="KW-0106">Calcium</keyword>
<dbReference type="EMBL" id="CP151509">
    <property type="protein sequence ID" value="WZN64430.1"/>
    <property type="molecule type" value="Genomic_DNA"/>
</dbReference>
<dbReference type="InterPro" id="IPR018247">
    <property type="entry name" value="EF_Hand_1_Ca_BS"/>
</dbReference>
<feature type="region of interest" description="Disordered" evidence="4">
    <location>
        <begin position="1"/>
        <end position="33"/>
    </location>
</feature>
<reference evidence="6 7" key="1">
    <citation type="submission" date="2024-03" db="EMBL/GenBank/DDBJ databases">
        <title>Complete genome sequence of the green alga Chloropicon roscoffensis RCC1871.</title>
        <authorList>
            <person name="Lemieux C."/>
            <person name="Pombert J.-F."/>
            <person name="Otis C."/>
            <person name="Turmel M."/>
        </authorList>
    </citation>
    <scope>NUCLEOTIDE SEQUENCE [LARGE SCALE GENOMIC DNA]</scope>
    <source>
        <strain evidence="6 7">RCC1871</strain>
    </source>
</reference>
<keyword evidence="1" id="KW-0479">Metal-binding</keyword>
<evidence type="ECO:0000313" key="7">
    <source>
        <dbReference type="Proteomes" id="UP001472866"/>
    </source>
</evidence>
<dbReference type="PROSITE" id="PS50222">
    <property type="entry name" value="EF_HAND_2"/>
    <property type="match status" value="2"/>
</dbReference>
<dbReference type="PANTHER" id="PTHR45942">
    <property type="entry name" value="PROTEIN PHOSPATASE 3 REGULATORY SUBUNIT B ALPHA ISOFORM TYPE 1"/>
    <property type="match status" value="1"/>
</dbReference>
<dbReference type="Pfam" id="PF13499">
    <property type="entry name" value="EF-hand_7"/>
    <property type="match status" value="1"/>
</dbReference>